<dbReference type="Proteomes" id="UP000562395">
    <property type="component" value="Unassembled WGS sequence"/>
</dbReference>
<feature type="region of interest" description="Disordered" evidence="1">
    <location>
        <begin position="8"/>
        <end position="28"/>
    </location>
</feature>
<dbReference type="Pfam" id="PF00563">
    <property type="entry name" value="EAL"/>
    <property type="match status" value="1"/>
</dbReference>
<name>A0A7W5ZRS4_9SPHN</name>
<reference evidence="5 6" key="1">
    <citation type="submission" date="2020-08" db="EMBL/GenBank/DDBJ databases">
        <title>Genomic Encyclopedia of Type Strains, Phase IV (KMG-IV): sequencing the most valuable type-strain genomes for metagenomic binning, comparative biology and taxonomic classification.</title>
        <authorList>
            <person name="Goeker M."/>
        </authorList>
    </citation>
    <scope>NUCLEOTIDE SEQUENCE [LARGE SCALE GENOMIC DNA]</scope>
    <source>
        <strain evidence="5 6">DSM 14552</strain>
    </source>
</reference>
<comment type="caution">
    <text evidence="5">The sequence shown here is derived from an EMBL/GenBank/DDBJ whole genome shotgun (WGS) entry which is preliminary data.</text>
</comment>
<evidence type="ECO:0000313" key="6">
    <source>
        <dbReference type="Proteomes" id="UP000562395"/>
    </source>
</evidence>
<dbReference type="AlphaFoldDB" id="A0A7W5ZRS4"/>
<evidence type="ECO:0000313" key="5">
    <source>
        <dbReference type="EMBL" id="MBB3858818.1"/>
    </source>
</evidence>
<organism evidence="5 6">
    <name type="scientific">Novosphingobium hassiacum</name>
    <dbReference type="NCBI Taxonomy" id="173676"/>
    <lineage>
        <taxon>Bacteria</taxon>
        <taxon>Pseudomonadati</taxon>
        <taxon>Pseudomonadota</taxon>
        <taxon>Alphaproteobacteria</taxon>
        <taxon>Sphingomonadales</taxon>
        <taxon>Sphingomonadaceae</taxon>
        <taxon>Novosphingobium</taxon>
    </lineage>
</organism>
<dbReference type="SUPFAM" id="SSF141868">
    <property type="entry name" value="EAL domain-like"/>
    <property type="match status" value="1"/>
</dbReference>
<feature type="domain" description="EAL" evidence="3">
    <location>
        <begin position="354"/>
        <end position="604"/>
    </location>
</feature>
<dbReference type="InterPro" id="IPR043128">
    <property type="entry name" value="Rev_trsase/Diguanyl_cyclase"/>
</dbReference>
<dbReference type="InterPro" id="IPR000160">
    <property type="entry name" value="GGDEF_dom"/>
</dbReference>
<dbReference type="SMART" id="SM00052">
    <property type="entry name" value="EAL"/>
    <property type="match status" value="1"/>
</dbReference>
<dbReference type="InterPro" id="IPR029787">
    <property type="entry name" value="Nucleotide_cyclase"/>
</dbReference>
<sequence>MVDAVRAQAAVGRRPDADNASPAARRSTELTQADTIYASYTTQVDGRPAAAGAMLITSGARGNASNAPILVSVRFLDGTFLRELSAWSLIDSPRYSRSPVARPGEATVPFLNERGKPVGYIFWKPELPGSRILGVLGPLVATLILVMISLMGLLVRSLWRSGHTLAGLVVDLRASEAQAQHLAFHDVLTGLPNRALFEGRLEQALARARRGESCTILALDLDRFKQVNDTLGHSAGDTLIREFAARLSRIVRAMDTVARIGGDEFTILLCDTSRVEDIDLVCERILAAVRQPFELLGSAVYVGVSIGVVLVPDVGTDRGDLMRKADIALYRAKSEGRDCYRTFTPSMDETIKLRSEIEEDLRRALANGNELEVHYQAEVDAATGTIVGLEALVRWLHPTRGLMLPEQFIPIAEETGLISVLGEGVLAEACRVARNCPGLFIAVNLSAIQFRSSDLAVRLIAIARNAGCDPRQIELELTESVLLDEDDTARTTLIALREAGFRIALDDFGTGYSSLSYLREFKVDKIKIDRSFTQNLGHDAEAAAIVTSVVTLGHAMGLTVTAEGVESRAQMQLLAAAGCNELQGFLFSRALPENAIAALLASNAKLRDVA</sequence>
<accession>A0A7W5ZRS4</accession>
<keyword evidence="2" id="KW-0472">Membrane</keyword>
<feature type="transmembrane region" description="Helical" evidence="2">
    <location>
        <begin position="132"/>
        <end position="155"/>
    </location>
</feature>
<keyword evidence="2" id="KW-0812">Transmembrane</keyword>
<dbReference type="CDD" id="cd01948">
    <property type="entry name" value="EAL"/>
    <property type="match status" value="1"/>
</dbReference>
<keyword evidence="2" id="KW-1133">Transmembrane helix</keyword>
<dbReference type="GO" id="GO:0003824">
    <property type="term" value="F:catalytic activity"/>
    <property type="evidence" value="ECO:0007669"/>
    <property type="project" value="UniProtKB-ARBA"/>
</dbReference>
<dbReference type="Gene3D" id="3.20.20.450">
    <property type="entry name" value="EAL domain"/>
    <property type="match status" value="1"/>
</dbReference>
<evidence type="ECO:0000259" key="3">
    <source>
        <dbReference type="PROSITE" id="PS50883"/>
    </source>
</evidence>
<dbReference type="InterPro" id="IPR001633">
    <property type="entry name" value="EAL_dom"/>
</dbReference>
<dbReference type="EMBL" id="JACICY010000001">
    <property type="protein sequence ID" value="MBB3858818.1"/>
    <property type="molecule type" value="Genomic_DNA"/>
</dbReference>
<protein>
    <submittedName>
        <fullName evidence="5">Diguanylate cyclase (GGDEF)-like protein</fullName>
    </submittedName>
</protein>
<dbReference type="Gene3D" id="3.30.70.270">
    <property type="match status" value="1"/>
</dbReference>
<keyword evidence="6" id="KW-1185">Reference proteome</keyword>
<dbReference type="InterPro" id="IPR035919">
    <property type="entry name" value="EAL_sf"/>
</dbReference>
<evidence type="ECO:0000259" key="4">
    <source>
        <dbReference type="PROSITE" id="PS50887"/>
    </source>
</evidence>
<gene>
    <name evidence="5" type="ORF">GGQ88_000058</name>
</gene>
<dbReference type="InterPro" id="IPR052155">
    <property type="entry name" value="Biofilm_reg_signaling"/>
</dbReference>
<dbReference type="PANTHER" id="PTHR44757">
    <property type="entry name" value="DIGUANYLATE CYCLASE DGCP"/>
    <property type="match status" value="1"/>
</dbReference>
<dbReference type="PANTHER" id="PTHR44757:SF2">
    <property type="entry name" value="BIOFILM ARCHITECTURE MAINTENANCE PROTEIN MBAA"/>
    <property type="match status" value="1"/>
</dbReference>
<proteinExistence type="predicted"/>
<dbReference type="PROSITE" id="PS50887">
    <property type="entry name" value="GGDEF"/>
    <property type="match status" value="1"/>
</dbReference>
<feature type="domain" description="GGDEF" evidence="4">
    <location>
        <begin position="212"/>
        <end position="345"/>
    </location>
</feature>
<dbReference type="SUPFAM" id="SSF55073">
    <property type="entry name" value="Nucleotide cyclase"/>
    <property type="match status" value="1"/>
</dbReference>
<evidence type="ECO:0000256" key="2">
    <source>
        <dbReference type="SAM" id="Phobius"/>
    </source>
</evidence>
<dbReference type="FunFam" id="3.30.70.270:FF:000001">
    <property type="entry name" value="Diguanylate cyclase domain protein"/>
    <property type="match status" value="1"/>
</dbReference>
<dbReference type="SMART" id="SM00267">
    <property type="entry name" value="GGDEF"/>
    <property type="match status" value="1"/>
</dbReference>
<dbReference type="NCBIfam" id="TIGR00254">
    <property type="entry name" value="GGDEF"/>
    <property type="match status" value="1"/>
</dbReference>
<dbReference type="Pfam" id="PF00990">
    <property type="entry name" value="GGDEF"/>
    <property type="match status" value="1"/>
</dbReference>
<evidence type="ECO:0000256" key="1">
    <source>
        <dbReference type="SAM" id="MobiDB-lite"/>
    </source>
</evidence>
<dbReference type="CDD" id="cd01949">
    <property type="entry name" value="GGDEF"/>
    <property type="match status" value="1"/>
</dbReference>
<dbReference type="PROSITE" id="PS50883">
    <property type="entry name" value="EAL"/>
    <property type="match status" value="1"/>
</dbReference>